<reference evidence="5 6" key="2">
    <citation type="submission" date="2020-01" db="EMBL/GenBank/DDBJ databases">
        <title>Microvirga sp. nov., an arsenate reduction bacterium isolated from Tibet hotspring sediments.</title>
        <authorList>
            <person name="Xian W.-D."/>
            <person name="Li W.-J."/>
        </authorList>
    </citation>
    <scope>NUCLEOTIDE SEQUENCE [LARGE SCALE GENOMIC DNA]</scope>
    <source>
        <strain evidence="5 6">KCTC 23863</strain>
    </source>
</reference>
<dbReference type="InterPro" id="IPR020556">
    <property type="entry name" value="Amidase_CS"/>
</dbReference>
<evidence type="ECO:0000313" key="5">
    <source>
        <dbReference type="EMBL" id="MXQ13604.1"/>
    </source>
</evidence>
<dbReference type="Gene3D" id="3.90.1300.10">
    <property type="entry name" value="Amidase signature (AS) domain"/>
    <property type="match status" value="1"/>
</dbReference>
<feature type="domain" description="Amidase" evidence="4">
    <location>
        <begin position="25"/>
        <end position="445"/>
    </location>
</feature>
<dbReference type="PANTHER" id="PTHR11895:SF7">
    <property type="entry name" value="GLUTAMYL-TRNA(GLN) AMIDOTRANSFERASE SUBUNIT A, MITOCHONDRIAL"/>
    <property type="match status" value="1"/>
</dbReference>
<keyword evidence="5" id="KW-0378">Hydrolase</keyword>
<dbReference type="EMBL" id="WURB01000018">
    <property type="protein sequence ID" value="MXQ13604.1"/>
    <property type="molecule type" value="Genomic_DNA"/>
</dbReference>
<dbReference type="SUPFAM" id="SSF75304">
    <property type="entry name" value="Amidase signature (AS) enzymes"/>
    <property type="match status" value="1"/>
</dbReference>
<evidence type="ECO:0000256" key="2">
    <source>
        <dbReference type="ARBA" id="ARBA00009199"/>
    </source>
</evidence>
<evidence type="ECO:0000313" key="6">
    <source>
        <dbReference type="Proteomes" id="UP000436483"/>
    </source>
</evidence>
<dbReference type="PROSITE" id="PS00571">
    <property type="entry name" value="AMIDASES"/>
    <property type="match status" value="1"/>
</dbReference>
<comment type="similarity">
    <text evidence="2">Belongs to the amidase family.</text>
</comment>
<organism evidence="5 6">
    <name type="scientific">Microvirga makkahensis</name>
    <dbReference type="NCBI Taxonomy" id="1128670"/>
    <lineage>
        <taxon>Bacteria</taxon>
        <taxon>Pseudomonadati</taxon>
        <taxon>Pseudomonadota</taxon>
        <taxon>Alphaproteobacteria</taxon>
        <taxon>Hyphomicrobiales</taxon>
        <taxon>Methylobacteriaceae</taxon>
        <taxon>Microvirga</taxon>
    </lineage>
</organism>
<evidence type="ECO:0000259" key="4">
    <source>
        <dbReference type="Pfam" id="PF01425"/>
    </source>
</evidence>
<dbReference type="InterPro" id="IPR023631">
    <property type="entry name" value="Amidase_dom"/>
</dbReference>
<proteinExistence type="inferred from homology"/>
<dbReference type="InterPro" id="IPR000120">
    <property type="entry name" value="Amidase"/>
</dbReference>
<dbReference type="PANTHER" id="PTHR11895">
    <property type="entry name" value="TRANSAMIDASE"/>
    <property type="match status" value="1"/>
</dbReference>
<sequence>MADVLSLSVEELTAGYRSGAFSPVEVAQAHLDRAMAIDPKLAAFQLLTPDLALKQAEAALVRWRAGAPLGELDGVPVTIKDNLDISGLPTRHGSLTTPDRPASEDSPAVARLREAGVVFLGKTTTPEFAWKGTTDSKLRGITRNPWNIDYSSGGSSGGGGAALAAGVGALALGNDGGGSIRIPASFCGLFGIKPTFGRVPHRQYGLFCTTASNGPIARSVADAATMLRILARPDGRDYYAAPPPPAEWLANPDSGIRGLKIAYSPALQGIEPDAHVARAIGDAVALARDLGAEVEEVGPVIAPLHMNMTFIDHWKAGFGARLRDVPREQWDLVEPGFRTLAEEGLSVSGKALHEAEIARAKLYEVMAALHERFPILLTATTPHTAPAADVIYNSAGYDRWTDAVPYTVPFNLTGQPAASLPCASSPEGLPIGLQVVAPRFADELVMQVCQVLETAIGFQMGRKGSGPGVGTSLIS</sequence>
<reference evidence="5 6" key="1">
    <citation type="submission" date="2019-12" db="EMBL/GenBank/DDBJ databases">
        <authorList>
            <person name="Yuan C.-G."/>
        </authorList>
    </citation>
    <scope>NUCLEOTIDE SEQUENCE [LARGE SCALE GENOMIC DNA]</scope>
    <source>
        <strain evidence="5 6">KCTC 23863</strain>
    </source>
</reference>
<dbReference type="OrthoDB" id="9814821at2"/>
<dbReference type="NCBIfam" id="NF004815">
    <property type="entry name" value="PRK06169.1"/>
    <property type="match status" value="1"/>
</dbReference>
<evidence type="ECO:0000256" key="3">
    <source>
        <dbReference type="ARBA" id="ARBA00021874"/>
    </source>
</evidence>
<comment type="function">
    <text evidence="1">Hydrolyzes indole-3-acetamide (IAM) into indole-3-acetic acid (IAA).</text>
</comment>
<comment type="caution">
    <text evidence="5">The sequence shown here is derived from an EMBL/GenBank/DDBJ whole genome shotgun (WGS) entry which is preliminary data.</text>
</comment>
<dbReference type="AlphaFoldDB" id="A0A7X3MUS0"/>
<dbReference type="RefSeq" id="WP_160886750.1">
    <property type="nucleotide sequence ID" value="NZ_WURB01000018.1"/>
</dbReference>
<gene>
    <name evidence="5" type="ORF">GR328_19505</name>
</gene>
<evidence type="ECO:0000256" key="1">
    <source>
        <dbReference type="ARBA" id="ARBA00003871"/>
    </source>
</evidence>
<keyword evidence="6" id="KW-1185">Reference proteome</keyword>
<dbReference type="GO" id="GO:0016787">
    <property type="term" value="F:hydrolase activity"/>
    <property type="evidence" value="ECO:0007669"/>
    <property type="project" value="UniProtKB-KW"/>
</dbReference>
<name>A0A7X3MUS0_9HYPH</name>
<dbReference type="InterPro" id="IPR036928">
    <property type="entry name" value="AS_sf"/>
</dbReference>
<dbReference type="Pfam" id="PF01425">
    <property type="entry name" value="Amidase"/>
    <property type="match status" value="1"/>
</dbReference>
<accession>A0A7X3MUS0</accession>
<protein>
    <recommendedName>
        <fullName evidence="3">Indoleacetamide hydrolase</fullName>
    </recommendedName>
</protein>
<dbReference type="Proteomes" id="UP000436483">
    <property type="component" value="Unassembled WGS sequence"/>
</dbReference>